<dbReference type="RefSeq" id="WP_045672411.1">
    <property type="nucleotide sequence ID" value="NZ_CP011058.1"/>
</dbReference>
<dbReference type="PROSITE" id="PS51257">
    <property type="entry name" value="PROKAR_LIPOPROTEIN"/>
    <property type="match status" value="1"/>
</dbReference>
<dbReference type="PANTHER" id="PTHR30061">
    <property type="entry name" value="MALTOSE-BINDING PERIPLASMIC PROTEIN"/>
    <property type="match status" value="1"/>
</dbReference>
<reference evidence="4 5" key="1">
    <citation type="journal article" date="2015" name="J. Biotechnol.">
        <title>Complete genome sequence of Paenibacillus beijingensis 7188(T) (=DSM 24997(T)), a novel rhizobacterium from jujube garden soil.</title>
        <authorList>
            <person name="Kwak Y."/>
            <person name="Shin J.H."/>
        </authorList>
    </citation>
    <scope>NUCLEOTIDE SEQUENCE [LARGE SCALE GENOMIC DNA]</scope>
    <source>
        <strain evidence="4 5">DSM 24997</strain>
    </source>
</reference>
<dbReference type="OrthoDB" id="9795467at2"/>
<evidence type="ECO:0008006" key="6">
    <source>
        <dbReference type="Google" id="ProtNLM"/>
    </source>
</evidence>
<dbReference type="SUPFAM" id="SSF53850">
    <property type="entry name" value="Periplasmic binding protein-like II"/>
    <property type="match status" value="1"/>
</dbReference>
<accession>A0A0D5NNY8</accession>
<evidence type="ECO:0000313" key="5">
    <source>
        <dbReference type="Proteomes" id="UP000032633"/>
    </source>
</evidence>
<dbReference type="EMBL" id="CP011058">
    <property type="protein sequence ID" value="AJY76986.1"/>
    <property type="molecule type" value="Genomic_DNA"/>
</dbReference>
<dbReference type="HOGENOM" id="CLU_031285_10_5_9"/>
<keyword evidence="2" id="KW-0813">Transport</keyword>
<dbReference type="Proteomes" id="UP000032633">
    <property type="component" value="Chromosome"/>
</dbReference>
<name>A0A0D5NNY8_9BACL</name>
<gene>
    <name evidence="4" type="ORF">VN24_23550</name>
</gene>
<reference evidence="5" key="2">
    <citation type="submission" date="2015-03" db="EMBL/GenBank/DDBJ databases">
        <title>Genome sequence of Paenibacillus beijingensis strain DSM 24997T.</title>
        <authorList>
            <person name="Kwak Y."/>
            <person name="Shin J.-H."/>
        </authorList>
    </citation>
    <scope>NUCLEOTIDE SEQUENCE [LARGE SCALE GENOMIC DNA]</scope>
    <source>
        <strain evidence="5">DSM 24997</strain>
    </source>
</reference>
<dbReference type="Gene3D" id="3.40.190.10">
    <property type="entry name" value="Periplasmic binding protein-like II"/>
    <property type="match status" value="2"/>
</dbReference>
<proteinExistence type="inferred from homology"/>
<dbReference type="GO" id="GO:1901982">
    <property type="term" value="F:maltose binding"/>
    <property type="evidence" value="ECO:0007669"/>
    <property type="project" value="TreeGrafter"/>
</dbReference>
<dbReference type="Pfam" id="PF13416">
    <property type="entry name" value="SBP_bac_8"/>
    <property type="match status" value="1"/>
</dbReference>
<evidence type="ECO:0000313" key="4">
    <source>
        <dbReference type="EMBL" id="AJY76986.1"/>
    </source>
</evidence>
<dbReference type="GO" id="GO:0042956">
    <property type="term" value="P:maltodextrin transmembrane transport"/>
    <property type="evidence" value="ECO:0007669"/>
    <property type="project" value="TreeGrafter"/>
</dbReference>
<dbReference type="InterPro" id="IPR006059">
    <property type="entry name" value="SBP"/>
</dbReference>
<keyword evidence="5" id="KW-1185">Reference proteome</keyword>
<evidence type="ECO:0000256" key="2">
    <source>
        <dbReference type="ARBA" id="ARBA00022448"/>
    </source>
</evidence>
<evidence type="ECO:0000256" key="1">
    <source>
        <dbReference type="ARBA" id="ARBA00008520"/>
    </source>
</evidence>
<protein>
    <recommendedName>
        <fullName evidence="6">ABC transporter substrate-binding protein</fullName>
    </recommendedName>
</protein>
<dbReference type="AlphaFoldDB" id="A0A0D5NNY8"/>
<dbReference type="GO" id="GO:0055052">
    <property type="term" value="C:ATP-binding cassette (ABC) transporter complex, substrate-binding subunit-containing"/>
    <property type="evidence" value="ECO:0007669"/>
    <property type="project" value="TreeGrafter"/>
</dbReference>
<evidence type="ECO:0000256" key="3">
    <source>
        <dbReference type="ARBA" id="ARBA00022729"/>
    </source>
</evidence>
<dbReference type="STRING" id="1126833.VN24_23550"/>
<comment type="similarity">
    <text evidence="1">Belongs to the bacterial solute-binding protein 1 family.</text>
</comment>
<dbReference type="PANTHER" id="PTHR30061:SF50">
    <property type="entry name" value="MALTOSE_MALTODEXTRIN-BINDING PERIPLASMIC PROTEIN"/>
    <property type="match status" value="1"/>
</dbReference>
<dbReference type="KEGG" id="pbj:VN24_23550"/>
<dbReference type="GO" id="GO:0015768">
    <property type="term" value="P:maltose transport"/>
    <property type="evidence" value="ECO:0007669"/>
    <property type="project" value="TreeGrafter"/>
</dbReference>
<keyword evidence="3" id="KW-0732">Signal</keyword>
<organism evidence="4 5">
    <name type="scientific">Paenibacillus beijingensis</name>
    <dbReference type="NCBI Taxonomy" id="1126833"/>
    <lineage>
        <taxon>Bacteria</taxon>
        <taxon>Bacillati</taxon>
        <taxon>Bacillota</taxon>
        <taxon>Bacilli</taxon>
        <taxon>Bacillales</taxon>
        <taxon>Paenibacillaceae</taxon>
        <taxon>Paenibacillus</taxon>
    </lineage>
</organism>
<dbReference type="PATRIC" id="fig|1126833.4.peg.5180"/>
<sequence length="414" mass="46239">MNKRIIAGLIFLLLTGCGSSRFIEGPLENQAASVMKEEIVVWHTYSDEETRIFENAVIPAFEKLHPDIKVTPVRQPYSSELKSTIISRASSGKPPDVVRMDISWVPELSSLNVLYPVSDLPDFAEAVKPLKSVTMETNLYQGRYYGLPLDVNTKIAVYNRLQLGAMGLSGPPETFAQLVQTAESNESQLGLDGLSTWSLLPYFVAFGGKLLDDSYTHAEGYLNSQASVQAMNRILLLSWKGVFNRSLILGKGDRWTSLLKGQMLMIDEGPWFYSILSSSKDNKYNLLDDTVAAPFPGKSIIGGENLVILKNTRHLQASWTFMKWMTGREAQQMMFKVGQIPTNIDAATPVEMQKNPFVMATMEGIKNPYLRPPIPKLNDVETIFTKYMLLIFTNKLPVKEGLDRAAAEIESAIR</sequence>